<evidence type="ECO:0000313" key="2">
    <source>
        <dbReference type="EMBL" id="AEG91963.1"/>
    </source>
</evidence>
<dbReference type="CDD" id="cd04196">
    <property type="entry name" value="GT_2_like_d"/>
    <property type="match status" value="1"/>
</dbReference>
<dbReference type="KEGG" id="rta:Rta_08810"/>
<reference evidence="3" key="1">
    <citation type="submission" date="2006-01" db="EMBL/GenBank/DDBJ databases">
        <title>Genome of the cyst-dividing bacterium Ramlibacter tataouinensis.</title>
        <authorList>
            <person name="Barakat M."/>
            <person name="Ortet P."/>
            <person name="De Luca G."/>
            <person name="Jourlin-Castelli C."/>
            <person name="Ansaldi M."/>
            <person name="Py B."/>
            <person name="Fichant G."/>
            <person name="Coutinho P."/>
            <person name="Voulhoux R."/>
            <person name="Bastien O."/>
            <person name="Roy S."/>
            <person name="Marechal E."/>
            <person name="Henrissat B."/>
            <person name="Quentin Y."/>
            <person name="Noirot P."/>
            <person name="Filloux A."/>
            <person name="Mejean V."/>
            <person name="DuBow M."/>
            <person name="Barras F."/>
            <person name="Heulin T."/>
        </authorList>
    </citation>
    <scope>NUCLEOTIDE SEQUENCE [LARGE SCALE GENOMIC DNA]</scope>
    <source>
        <strain evidence="3">ATCC BAA-407 / DSM 14655 / LMG 21543 / TTB310</strain>
    </source>
</reference>
<feature type="domain" description="Glycosyltransferase 2-like" evidence="1">
    <location>
        <begin position="7"/>
        <end position="122"/>
    </location>
</feature>
<gene>
    <name evidence="2" type="ordered locus">Rta_08810</name>
</gene>
<evidence type="ECO:0000259" key="1">
    <source>
        <dbReference type="Pfam" id="PF00535"/>
    </source>
</evidence>
<name>F5XYX5_RAMTT</name>
<dbReference type="OrthoDB" id="9802649at2"/>
<dbReference type="Pfam" id="PF00535">
    <property type="entry name" value="Glycos_transf_2"/>
    <property type="match status" value="1"/>
</dbReference>
<dbReference type="InterPro" id="IPR050834">
    <property type="entry name" value="Glycosyltransf_2"/>
</dbReference>
<dbReference type="InterPro" id="IPR001173">
    <property type="entry name" value="Glyco_trans_2-like"/>
</dbReference>
<organism evidence="2 3">
    <name type="scientific">Ramlibacter tataouinensis (strain ATCC BAA-407 / DSM 14655 / LMG 21543 / TTB310)</name>
    <dbReference type="NCBI Taxonomy" id="365046"/>
    <lineage>
        <taxon>Bacteria</taxon>
        <taxon>Pseudomonadati</taxon>
        <taxon>Pseudomonadota</taxon>
        <taxon>Betaproteobacteria</taxon>
        <taxon>Burkholderiales</taxon>
        <taxon>Comamonadaceae</taxon>
        <taxon>Ramlibacter</taxon>
    </lineage>
</organism>
<protein>
    <submittedName>
        <fullName evidence="2">Candidate b-glycosyltransferase, Glycosyltransferase Family 2</fullName>
    </submittedName>
</protein>
<proteinExistence type="predicted"/>
<keyword evidence="3" id="KW-1185">Reference proteome</keyword>
<dbReference type="Proteomes" id="UP000008385">
    <property type="component" value="Chromosome"/>
</dbReference>
<keyword evidence="2" id="KW-0808">Transferase</keyword>
<dbReference type="EMBL" id="CP000245">
    <property type="protein sequence ID" value="AEG91963.1"/>
    <property type="molecule type" value="Genomic_DNA"/>
</dbReference>
<dbReference type="eggNOG" id="COG0463">
    <property type="taxonomic scope" value="Bacteria"/>
</dbReference>
<evidence type="ECO:0000313" key="3">
    <source>
        <dbReference type="Proteomes" id="UP000008385"/>
    </source>
</evidence>
<sequence length="331" mass="36717">MGDLRVSVALCTCNGAAYIGEQLRSILAQTRRVAEIVVRDDASDDATLAELQASWEAHRWAVTAEPPPLRITRNPRRLGVARNFEAALRDCRGDLIALCDQDDVWDPQRLAILLPRFEADARLLLLHGDARLVDGQGQDLGSTLFQALNVTSMELEAISEGQGWQPLLGRNLVTGATVLLRRSLCDAAIPIPDHWLHDEWLGIVAALLGGLAVERRCLLAYRQHSGNQIGARRASLADLASRALGRREQWHAQKLHRARELHQRAAQLPGAGPAEALAEIEEKVLHQAVRASLPATRIARLLPVLREWRTGRYRRFGRGIQGVLRDLLQPE</sequence>
<dbReference type="RefSeq" id="WP_013900196.1">
    <property type="nucleotide sequence ID" value="NC_015677.1"/>
</dbReference>
<dbReference type="PANTHER" id="PTHR43685">
    <property type="entry name" value="GLYCOSYLTRANSFERASE"/>
    <property type="match status" value="1"/>
</dbReference>
<dbReference type="GO" id="GO:0016740">
    <property type="term" value="F:transferase activity"/>
    <property type="evidence" value="ECO:0007669"/>
    <property type="project" value="UniProtKB-KW"/>
</dbReference>
<reference evidence="2 3" key="2">
    <citation type="journal article" date="2011" name="PLoS ONE">
        <title>The Cyst-Dividing Bacterium Ramlibacter tataouinensis TTB310 Genome Reveals a Well-Stocked Toolbox for Adaptation to a Desert Environment.</title>
        <authorList>
            <person name="De Luca G."/>
            <person name="Barakat M."/>
            <person name="Ortet P."/>
            <person name="Fochesato S."/>
            <person name="Jourlin-Castelli C."/>
            <person name="Ansaldi M."/>
            <person name="Py B."/>
            <person name="Fichant G."/>
            <person name="Coutinho P.M."/>
            <person name="Voulhoux R."/>
            <person name="Bastien O."/>
            <person name="Marechal E."/>
            <person name="Henrissat B."/>
            <person name="Quentin Y."/>
            <person name="Noirot P."/>
            <person name="Filloux A."/>
            <person name="Mejean V."/>
            <person name="Dubow M.S."/>
            <person name="Barras F."/>
            <person name="Barbe V."/>
            <person name="Weissenbach J."/>
            <person name="Mihalcescu I."/>
            <person name="Vermeglio A."/>
            <person name="Achouak W."/>
            <person name="Heulin T."/>
        </authorList>
    </citation>
    <scope>NUCLEOTIDE SEQUENCE [LARGE SCALE GENOMIC DNA]</scope>
    <source>
        <strain evidence="3">ATCC BAA-407 / DSM 14655 / LMG 21543 / TTB310</strain>
    </source>
</reference>
<dbReference type="Gene3D" id="3.90.550.10">
    <property type="entry name" value="Spore Coat Polysaccharide Biosynthesis Protein SpsA, Chain A"/>
    <property type="match status" value="1"/>
</dbReference>
<dbReference type="SUPFAM" id="SSF53448">
    <property type="entry name" value="Nucleotide-diphospho-sugar transferases"/>
    <property type="match status" value="1"/>
</dbReference>
<dbReference type="STRING" id="365046.Rta_08810"/>
<dbReference type="HOGENOM" id="CLU_025996_2_0_4"/>
<accession>F5XYX5</accession>
<dbReference type="InterPro" id="IPR029044">
    <property type="entry name" value="Nucleotide-diphossugar_trans"/>
</dbReference>
<dbReference type="AlphaFoldDB" id="F5XYX5"/>
<dbReference type="PANTHER" id="PTHR43685:SF2">
    <property type="entry name" value="GLYCOSYLTRANSFERASE 2-LIKE DOMAIN-CONTAINING PROTEIN"/>
    <property type="match status" value="1"/>
</dbReference>